<evidence type="ECO:0000313" key="3">
    <source>
        <dbReference type="Proteomes" id="UP000619260"/>
    </source>
</evidence>
<reference evidence="2" key="1">
    <citation type="submission" date="2021-01" db="EMBL/GenBank/DDBJ databases">
        <title>Whole genome shotgun sequence of Virgisporangium aliadipatigenens NBRC 105644.</title>
        <authorList>
            <person name="Komaki H."/>
            <person name="Tamura T."/>
        </authorList>
    </citation>
    <scope>NUCLEOTIDE SEQUENCE</scope>
    <source>
        <strain evidence="2">NBRC 105644</strain>
    </source>
</reference>
<evidence type="ECO:0000256" key="1">
    <source>
        <dbReference type="SAM" id="SignalP"/>
    </source>
</evidence>
<gene>
    <name evidence="2" type="ORF">Val02_38200</name>
</gene>
<accession>A0A8J3YK69</accession>
<dbReference type="SUPFAM" id="SSF56601">
    <property type="entry name" value="beta-lactamase/transpeptidase-like"/>
    <property type="match status" value="1"/>
</dbReference>
<dbReference type="Gene3D" id="3.40.710.10">
    <property type="entry name" value="DD-peptidase/beta-lactamase superfamily"/>
    <property type="match status" value="1"/>
</dbReference>
<dbReference type="InterPro" id="IPR006311">
    <property type="entry name" value="TAT_signal"/>
</dbReference>
<comment type="caution">
    <text evidence="2">The sequence shown here is derived from an EMBL/GenBank/DDBJ whole genome shotgun (WGS) entry which is preliminary data.</text>
</comment>
<dbReference type="AlphaFoldDB" id="A0A8J3YK69"/>
<dbReference type="PROSITE" id="PS51318">
    <property type="entry name" value="TAT"/>
    <property type="match status" value="1"/>
</dbReference>
<dbReference type="EMBL" id="BOPF01000013">
    <property type="protein sequence ID" value="GIJ46934.1"/>
    <property type="molecule type" value="Genomic_DNA"/>
</dbReference>
<feature type="chain" id="PRO_5035181433" evidence="1">
    <location>
        <begin position="34"/>
        <end position="390"/>
    </location>
</feature>
<dbReference type="Proteomes" id="UP000619260">
    <property type="component" value="Unassembled WGS sequence"/>
</dbReference>
<dbReference type="InterPro" id="IPR012338">
    <property type="entry name" value="Beta-lactam/transpept-like"/>
</dbReference>
<sequence length="390" mass="41331">MSVGSTRRRWLTVAAAAVALSSAALVPAGPAAAGRVMVPAGMDAGIAVFDRTTGRFTHRSQATKVYRSASLVKLLIALDHTWDPAVPPTEEDRARLDIMLRSSDDTAASEFWARNGGRAIVTRMATRLGLTNTTPPPPERSGWGSTGVTAEDLVRVYRYVLESAPAPVRDLVLGNLSNATKCGTDGFDQSFGIRSAFRGPTAVKQGWINFGNLPRHPCAAAARIATEGTTTAAESTTDAEKVDYASPALHTTGTVGAAHRSIVVVLSTHRPGTSYAQAGYALTNVVRSLPVPGAVKAPPLPKPEPGLFFGTWNSGVGVYAATSLSAPVVGTVPAYQEVRVSCQVQGEEVVRGSIRNDWWTYLPELGGYMSNIFFEWPDNQLPADVVPLCA</sequence>
<proteinExistence type="predicted"/>
<protein>
    <submittedName>
        <fullName evidence="2">Uncharacterized protein</fullName>
    </submittedName>
</protein>
<evidence type="ECO:0000313" key="2">
    <source>
        <dbReference type="EMBL" id="GIJ46934.1"/>
    </source>
</evidence>
<organism evidence="2 3">
    <name type="scientific">Virgisporangium aliadipatigenens</name>
    <dbReference type="NCBI Taxonomy" id="741659"/>
    <lineage>
        <taxon>Bacteria</taxon>
        <taxon>Bacillati</taxon>
        <taxon>Actinomycetota</taxon>
        <taxon>Actinomycetes</taxon>
        <taxon>Micromonosporales</taxon>
        <taxon>Micromonosporaceae</taxon>
        <taxon>Virgisporangium</taxon>
    </lineage>
</organism>
<dbReference type="RefSeq" id="WP_203900463.1">
    <property type="nucleotide sequence ID" value="NZ_BOPF01000013.1"/>
</dbReference>
<keyword evidence="3" id="KW-1185">Reference proteome</keyword>
<feature type="signal peptide" evidence="1">
    <location>
        <begin position="1"/>
        <end position="33"/>
    </location>
</feature>
<name>A0A8J3YK69_9ACTN</name>
<keyword evidence="1" id="KW-0732">Signal</keyword>